<dbReference type="InterPro" id="IPR001194">
    <property type="entry name" value="cDENN_dom"/>
</dbReference>
<dbReference type="Pfam" id="PF03455">
    <property type="entry name" value="dDENN"/>
    <property type="match status" value="1"/>
</dbReference>
<organism evidence="3 4">
    <name type="scientific">Acanthaster planci</name>
    <name type="common">Crown-of-thorns starfish</name>
    <dbReference type="NCBI Taxonomy" id="133434"/>
    <lineage>
        <taxon>Eukaryota</taxon>
        <taxon>Metazoa</taxon>
        <taxon>Echinodermata</taxon>
        <taxon>Eleutherozoa</taxon>
        <taxon>Asterozoa</taxon>
        <taxon>Asteroidea</taxon>
        <taxon>Valvatacea</taxon>
        <taxon>Valvatida</taxon>
        <taxon>Acanthasteridae</taxon>
        <taxon>Acanthaster</taxon>
    </lineage>
</organism>
<dbReference type="InterPro" id="IPR005112">
    <property type="entry name" value="dDENN_dom"/>
</dbReference>
<dbReference type="AlphaFoldDB" id="A0A8B7XRS9"/>
<dbReference type="InterPro" id="IPR051942">
    <property type="entry name" value="DENN_domain_containing_2"/>
</dbReference>
<dbReference type="OrthoDB" id="10266080at2759"/>
<dbReference type="PANTHER" id="PTHR15288">
    <property type="entry name" value="DENN DOMAIN-CONTAINING PROTEIN 2"/>
    <property type="match status" value="1"/>
</dbReference>
<dbReference type="Pfam" id="PF03456">
    <property type="entry name" value="uDENN"/>
    <property type="match status" value="1"/>
</dbReference>
<dbReference type="Gene3D" id="3.40.50.11500">
    <property type="match status" value="1"/>
</dbReference>
<sequence>MFSMTFEDGRHRQERTMENLNGNYRMRRKINDAFRRPRPPRPLQADDDRSSVTSEDSDGEVNEAVMHKRLTHIRAVKKRSSVYCNADKYRRIIKESKLYDYLVVISLEFNEETRRYQPIEKYRYPEELSASQNDKLRAIPHFCFPDAFKWAPVEKYLSESYSFVLTSMDGTRSYGYNRRLLPPGDKPRLPEVYCIITPISCRLLFTQLLDEIERRRMVSRRDMEKLIREAYTRHVPPPGGSTTIMQMDTDGTRTSIMQPLTLQRPQDSRLEHVDFDCLFSTLKIPQVIQIFASLLFERRVIMCSGKLSKLSKCSQAVAALLYPFAWQHVYVPVLPEKLIDMSCSPTPYIMGMLSLCIPRLEELPIEEVLIVDIDSKDFYTVVGDEATIIPKKLSHALERALTDICGSLTEPSYGSEDDISSEDHEAKNRAISEVFIRYFVETCGHYVNHFSTKYDGGLKFDREGFIRTVTSRSIRKFLEVFSETQMFAFFIQEKEAEVEGIAQGLFETRVREYEAQAKINANKFGAKVKKIGRAVKDISREGGKKVADTAKDVRIKVKANLDAKV</sequence>
<evidence type="ECO:0000313" key="4">
    <source>
        <dbReference type="RefSeq" id="XP_022082705.1"/>
    </source>
</evidence>
<name>A0A8B7XRS9_ACAPL</name>
<dbReference type="InterPro" id="IPR005113">
    <property type="entry name" value="uDENN_dom"/>
</dbReference>
<evidence type="ECO:0000256" key="1">
    <source>
        <dbReference type="SAM" id="MobiDB-lite"/>
    </source>
</evidence>
<dbReference type="GeneID" id="110974994"/>
<dbReference type="PANTHER" id="PTHR15288:SF0">
    <property type="entry name" value="UDENN DOMAIN-CONTAINING PROTEIN"/>
    <property type="match status" value="1"/>
</dbReference>
<reference evidence="4" key="1">
    <citation type="submission" date="2025-08" db="UniProtKB">
        <authorList>
            <consortium name="RefSeq"/>
        </authorList>
    </citation>
    <scope>IDENTIFICATION</scope>
</reference>
<dbReference type="RefSeq" id="XP_022082705.1">
    <property type="nucleotide sequence ID" value="XM_022227013.1"/>
</dbReference>
<proteinExistence type="predicted"/>
<gene>
    <name evidence="4" type="primary">LOC110974994</name>
</gene>
<feature type="region of interest" description="Disordered" evidence="1">
    <location>
        <begin position="31"/>
        <end position="61"/>
    </location>
</feature>
<accession>A0A8B7XRS9</accession>
<dbReference type="PROSITE" id="PS50211">
    <property type="entry name" value="DENN"/>
    <property type="match status" value="1"/>
</dbReference>
<dbReference type="SMART" id="SM00800">
    <property type="entry name" value="uDENN"/>
    <property type="match status" value="1"/>
</dbReference>
<dbReference type="Gene3D" id="3.30.450.200">
    <property type="match status" value="1"/>
</dbReference>
<dbReference type="SMART" id="SM00799">
    <property type="entry name" value="DENN"/>
    <property type="match status" value="1"/>
</dbReference>
<dbReference type="Proteomes" id="UP000694845">
    <property type="component" value="Unplaced"/>
</dbReference>
<evidence type="ECO:0000259" key="2">
    <source>
        <dbReference type="PROSITE" id="PS50211"/>
    </source>
</evidence>
<dbReference type="InterPro" id="IPR037516">
    <property type="entry name" value="Tripartite_DENN"/>
</dbReference>
<dbReference type="KEGG" id="aplc:110974994"/>
<dbReference type="InterPro" id="IPR043153">
    <property type="entry name" value="DENN_C"/>
</dbReference>
<keyword evidence="3" id="KW-1185">Reference proteome</keyword>
<evidence type="ECO:0000313" key="3">
    <source>
        <dbReference type="Proteomes" id="UP000694845"/>
    </source>
</evidence>
<dbReference type="SMART" id="SM00801">
    <property type="entry name" value="dDENN"/>
    <property type="match status" value="1"/>
</dbReference>
<protein>
    <submittedName>
        <fullName evidence="4">Suppression of tumorigenicity 5 protein-like isoform X1</fullName>
    </submittedName>
</protein>
<dbReference type="FunFam" id="3.40.50.11500:FF:000004">
    <property type="entry name" value="DENN domain-containing protein 2C isoform X1"/>
    <property type="match status" value="1"/>
</dbReference>
<feature type="domain" description="UDENN" evidence="2">
    <location>
        <begin position="100"/>
        <end position="502"/>
    </location>
</feature>
<dbReference type="Pfam" id="PF02141">
    <property type="entry name" value="DENN"/>
    <property type="match status" value="1"/>
</dbReference>